<evidence type="ECO:0000256" key="6">
    <source>
        <dbReference type="ARBA" id="ARBA00022692"/>
    </source>
</evidence>
<dbReference type="EC" id="2.4.1.101" evidence="14 17"/>
<comment type="pathway">
    <text evidence="2 17">Protein modification; protein glycosylation.</text>
</comment>
<evidence type="ECO:0000256" key="3">
    <source>
        <dbReference type="ARBA" id="ARBA00006492"/>
    </source>
</evidence>
<evidence type="ECO:0000313" key="19">
    <source>
        <dbReference type="RefSeq" id="XP_003737212.1"/>
    </source>
</evidence>
<keyword evidence="7 17" id="KW-0479">Metal-binding</keyword>
<evidence type="ECO:0000256" key="10">
    <source>
        <dbReference type="ARBA" id="ARBA00023034"/>
    </source>
</evidence>
<reference evidence="19" key="1">
    <citation type="submission" date="2025-08" db="UniProtKB">
        <authorList>
            <consortium name="RefSeq"/>
        </authorList>
    </citation>
    <scope>IDENTIFICATION</scope>
</reference>
<comment type="catalytic activity">
    <reaction evidence="16 17">
        <text>N(4)-(alpha-D-Man-(1-&gt;3)-[alpha-D-Man-(1-&gt;3)-[alpha-D-Man-(1-&gt;6)]-alpha-D-Man-(1-&gt;6)]-beta-D-Man-(1-&gt;4)-beta-D-GlcNAc-(1-&gt;4)-beta-D-GlcNAc)-L-asparaginyl-[protein] (N-glucan mannose isomer 5A1,2) + UDP-N-acetyl-alpha-D-glucosamine = N(4)-{beta-D-GlcNAc-(1-&gt;2)-alpha-D-Man-(1-&gt;3)-[alpha-D-Man-(1-&gt;3)-[alpha-D-Man-(1-&gt;6)]-alpha-D-Man-(1-&gt;6)]-beta-D-Man-(1-&gt;4)-beta-D-GlcNAc-(1-&gt;4)-beta-D-GlcNAc}-L-asparaginyl-[protein] + UDP + H(+)</text>
        <dbReference type="Rhea" id="RHEA:11456"/>
        <dbReference type="Rhea" id="RHEA-COMP:14367"/>
        <dbReference type="Rhea" id="RHEA-COMP:14368"/>
        <dbReference type="ChEBI" id="CHEBI:15378"/>
        <dbReference type="ChEBI" id="CHEBI:57705"/>
        <dbReference type="ChEBI" id="CHEBI:58223"/>
        <dbReference type="ChEBI" id="CHEBI:59087"/>
        <dbReference type="ChEBI" id="CHEBI:60625"/>
        <dbReference type="EC" id="2.4.1.101"/>
    </reaction>
</comment>
<keyword evidence="10 17" id="KW-0333">Golgi apparatus</keyword>
<dbReference type="PANTHER" id="PTHR10468:SF0">
    <property type="entry name" value="ALPHA-1,3-MANNOSYL-GLYCOPROTEIN 2-BETA-N-ACETYLGLUCOSAMINYLTRANSFERASE"/>
    <property type="match status" value="1"/>
</dbReference>
<keyword evidence="8 17" id="KW-0735">Signal-anchor</keyword>
<dbReference type="Gene3D" id="3.10.180.20">
    <property type="entry name" value="N-Acetylglucosaminyltransferase I, Domain 2"/>
    <property type="match status" value="1"/>
</dbReference>
<name>A0AAJ6QLZ6_9ACAR</name>
<keyword evidence="11" id="KW-0472">Membrane</keyword>
<keyword evidence="9" id="KW-1133">Transmembrane helix</keyword>
<dbReference type="FunFam" id="3.90.550.10:FF:000252">
    <property type="entry name" value="Protein O-linked-mannose beta-1,2-N-acetylglucosaminyltransferase 1"/>
    <property type="match status" value="1"/>
</dbReference>
<dbReference type="AlphaFoldDB" id="A0AAJ6QLZ6"/>
<evidence type="ECO:0000313" key="18">
    <source>
        <dbReference type="Proteomes" id="UP000694867"/>
    </source>
</evidence>
<comment type="similarity">
    <text evidence="3 17">Belongs to the glycosyltransferase 13 family.</text>
</comment>
<dbReference type="Proteomes" id="UP000694867">
    <property type="component" value="Unplaced"/>
</dbReference>
<comment type="function">
    <text evidence="13 17">Initiates complex N-linked carbohydrate formation. Essential for the conversion of high-mannose to hybrid and complex N-glycans.</text>
</comment>
<evidence type="ECO:0000256" key="1">
    <source>
        <dbReference type="ARBA" id="ARBA00004323"/>
    </source>
</evidence>
<evidence type="ECO:0000256" key="15">
    <source>
        <dbReference type="ARBA" id="ARBA00041712"/>
    </source>
</evidence>
<keyword evidence="18" id="KW-1185">Reference proteome</keyword>
<comment type="subcellular location">
    <subcellularLocation>
        <location evidence="1 17">Golgi apparatus membrane</location>
        <topology evidence="1 17">Single-pass type II membrane protein</topology>
    </subcellularLocation>
</comment>
<dbReference type="GO" id="GO:0030145">
    <property type="term" value="F:manganese ion binding"/>
    <property type="evidence" value="ECO:0007669"/>
    <property type="project" value="UniProtKB-UniRule"/>
</dbReference>
<dbReference type="InterPro" id="IPR029044">
    <property type="entry name" value="Nucleotide-diphossugar_trans"/>
</dbReference>
<evidence type="ECO:0000256" key="9">
    <source>
        <dbReference type="ARBA" id="ARBA00022989"/>
    </source>
</evidence>
<protein>
    <recommendedName>
        <fullName evidence="14 17">Alpha-1,3-mannosyl-glycoprotein 2-beta-N-acetylglucosaminyltransferase</fullName>
        <shortName evidence="17">GNT-I</shortName>
        <shortName evidence="17">GlcNAc-T I</shortName>
        <ecNumber evidence="14 17">2.4.1.101</ecNumber>
    </recommendedName>
    <alternativeName>
        <fullName evidence="15 17">N-glycosyl-oligosaccharide-glycoprotein N-acetylglucosaminyltransferase I</fullName>
    </alternativeName>
</protein>
<evidence type="ECO:0000256" key="2">
    <source>
        <dbReference type="ARBA" id="ARBA00004922"/>
    </source>
</evidence>
<evidence type="ECO:0000256" key="5">
    <source>
        <dbReference type="ARBA" id="ARBA00022679"/>
    </source>
</evidence>
<dbReference type="InterPro" id="IPR004139">
    <property type="entry name" value="Glyco_trans_13"/>
</dbReference>
<evidence type="ECO:0000256" key="12">
    <source>
        <dbReference type="ARBA" id="ARBA00023211"/>
    </source>
</evidence>
<dbReference type="SUPFAM" id="SSF53448">
    <property type="entry name" value="Nucleotide-diphospho-sugar transferases"/>
    <property type="match status" value="1"/>
</dbReference>
<dbReference type="GO" id="GO:0006487">
    <property type="term" value="P:protein N-linked glycosylation"/>
    <property type="evidence" value="ECO:0007669"/>
    <property type="project" value="TreeGrafter"/>
</dbReference>
<proteinExistence type="inferred from homology"/>
<dbReference type="InterPro" id="IPR052261">
    <property type="entry name" value="Glycosyltransferase_13"/>
</dbReference>
<comment type="cofactor">
    <cofactor evidence="17">
        <name>Mn(2+)</name>
        <dbReference type="ChEBI" id="CHEBI:29035"/>
    </cofactor>
    <text evidence="17">The cofactor is mostly bound to the substrate.</text>
</comment>
<evidence type="ECO:0000256" key="7">
    <source>
        <dbReference type="ARBA" id="ARBA00022723"/>
    </source>
</evidence>
<evidence type="ECO:0000256" key="4">
    <source>
        <dbReference type="ARBA" id="ARBA00022676"/>
    </source>
</evidence>
<evidence type="ECO:0000256" key="14">
    <source>
        <dbReference type="ARBA" id="ARBA00038949"/>
    </source>
</evidence>
<sequence length="397" mass="44768">MKPRIIKAILICALVGYMSLAVYFIIQGDDFRILAGGAGDPNSIENSPRSRVGNVIPVLILACNRSRALETVLRQVVAIVDQRQFPITVSLDCEHEPTEAIAKKFNVSYIEQPDQSKLTHGHASFNIEGYHRLSRHYRWALDQMVNVRHKESRSLIILEDDLNVSKDLFSYFSALSELMEKDKTLLCVSGYNDNGKTESIDASDPCRLWRSEFFPGLGWMTTSAIVRELLAKWPAVFWDDWLRQSTQRKGRNCIRPEVSKTTTFGKEGVSSGQFFDLHLATVQLNKVDCQYGPKEIEAITAKAFDHRFRDEVLAAKKLSSESLSEIDPGLAVKVICDSLEEWKNITTLLNIMPDIRSGVARNAFKNVVPTFFRGSRVYIDVKKIIEDSGMRDAAVSS</sequence>
<evidence type="ECO:0000256" key="8">
    <source>
        <dbReference type="ARBA" id="ARBA00022968"/>
    </source>
</evidence>
<dbReference type="GO" id="GO:0000139">
    <property type="term" value="C:Golgi membrane"/>
    <property type="evidence" value="ECO:0007669"/>
    <property type="project" value="UniProtKB-SubCell"/>
</dbReference>
<dbReference type="Gene3D" id="3.90.550.10">
    <property type="entry name" value="Spore Coat Polysaccharide Biosynthesis Protein SpsA, Chain A"/>
    <property type="match status" value="1"/>
</dbReference>
<keyword evidence="4 17" id="KW-0328">Glycosyltransferase</keyword>
<evidence type="ECO:0000256" key="16">
    <source>
        <dbReference type="ARBA" id="ARBA00049421"/>
    </source>
</evidence>
<keyword evidence="6" id="KW-0812">Transmembrane</keyword>
<dbReference type="GO" id="GO:0003827">
    <property type="term" value="F:alpha-1,3-mannosylglycoprotein 2-beta-N-acetylglucosaminyltransferase activity"/>
    <property type="evidence" value="ECO:0007669"/>
    <property type="project" value="UniProtKB-UniRule"/>
</dbReference>
<dbReference type="PANTHER" id="PTHR10468">
    <property type="entry name" value="PROTEIN O-LINKED-MANNOSE BETA-1,2-N-ACETYLGLUCOSAMINYLTRANSFERASE 1/ALPHA-1,3-MANNOSYL-GLYCOPROTEIN 2-BETA-N-ACETYLGLUCOSAMINYLTRANSFERASE"/>
    <property type="match status" value="1"/>
</dbReference>
<keyword evidence="12 17" id="KW-0464">Manganese</keyword>
<evidence type="ECO:0000256" key="17">
    <source>
        <dbReference type="RuleBase" id="RU368119"/>
    </source>
</evidence>
<dbReference type="GeneID" id="100898582"/>
<keyword evidence="5" id="KW-0808">Transferase</keyword>
<dbReference type="Pfam" id="PF03071">
    <property type="entry name" value="GNT-I"/>
    <property type="match status" value="1"/>
</dbReference>
<evidence type="ECO:0000256" key="11">
    <source>
        <dbReference type="ARBA" id="ARBA00023136"/>
    </source>
</evidence>
<gene>
    <name evidence="19" type="primary">LOC100898582</name>
</gene>
<organism evidence="18 19">
    <name type="scientific">Galendromus occidentalis</name>
    <name type="common">western predatory mite</name>
    <dbReference type="NCBI Taxonomy" id="34638"/>
    <lineage>
        <taxon>Eukaryota</taxon>
        <taxon>Metazoa</taxon>
        <taxon>Ecdysozoa</taxon>
        <taxon>Arthropoda</taxon>
        <taxon>Chelicerata</taxon>
        <taxon>Arachnida</taxon>
        <taxon>Acari</taxon>
        <taxon>Parasitiformes</taxon>
        <taxon>Mesostigmata</taxon>
        <taxon>Gamasina</taxon>
        <taxon>Phytoseioidea</taxon>
        <taxon>Phytoseiidae</taxon>
        <taxon>Typhlodrominae</taxon>
        <taxon>Galendromus</taxon>
    </lineage>
</organism>
<accession>A0AAJ6QLZ6</accession>
<evidence type="ECO:0000256" key="13">
    <source>
        <dbReference type="ARBA" id="ARBA00037706"/>
    </source>
</evidence>
<dbReference type="RefSeq" id="XP_003737212.1">
    <property type="nucleotide sequence ID" value="XM_003737164.1"/>
</dbReference>
<dbReference type="KEGG" id="goe:100898582"/>